<evidence type="ECO:0000313" key="1">
    <source>
        <dbReference type="EMBL" id="ANV98344.1"/>
    </source>
</evidence>
<accession>A0A1B1U6C1</accession>
<dbReference type="SUPFAM" id="SSF52540">
    <property type="entry name" value="P-loop containing nucleoside triphosphate hydrolases"/>
    <property type="match status" value="1"/>
</dbReference>
<keyword evidence="2" id="KW-1185">Reference proteome</keyword>
<dbReference type="OrthoDB" id="7827693at2"/>
<dbReference type="Gene3D" id="3.40.50.300">
    <property type="entry name" value="P-loop containing nucleotide triphosphate hydrolases"/>
    <property type="match status" value="1"/>
</dbReference>
<gene>
    <name evidence="1" type="ORF">BBW65_05805</name>
</gene>
<evidence type="ECO:0008006" key="3">
    <source>
        <dbReference type="Google" id="ProtNLM"/>
    </source>
</evidence>
<dbReference type="RefSeq" id="WP_066340950.1">
    <property type="nucleotide sequence ID" value="NZ_CP016503.1"/>
</dbReference>
<dbReference type="STRING" id="222136.BBW65_05805"/>
<organism evidence="1 2">
    <name type="scientific">Helicobacter enhydrae</name>
    <dbReference type="NCBI Taxonomy" id="222136"/>
    <lineage>
        <taxon>Bacteria</taxon>
        <taxon>Pseudomonadati</taxon>
        <taxon>Campylobacterota</taxon>
        <taxon>Epsilonproteobacteria</taxon>
        <taxon>Campylobacterales</taxon>
        <taxon>Helicobacteraceae</taxon>
        <taxon>Helicobacter</taxon>
    </lineage>
</organism>
<dbReference type="AlphaFoldDB" id="A0A1B1U6C1"/>
<reference evidence="2" key="1">
    <citation type="submission" date="2016-07" db="EMBL/GenBank/DDBJ databases">
        <authorList>
            <person name="Florea S."/>
            <person name="Webb J.S."/>
            <person name="Jaromczyk J."/>
            <person name="Schardl C.L."/>
        </authorList>
    </citation>
    <scope>NUCLEOTIDE SEQUENCE [LARGE SCALE GENOMIC DNA]</scope>
    <source>
        <strain evidence="2">MIT 01-6242</strain>
    </source>
</reference>
<dbReference type="KEGG" id="het:BBW65_05805"/>
<proteinExistence type="predicted"/>
<dbReference type="InterPro" id="IPR027417">
    <property type="entry name" value="P-loop_NTPase"/>
</dbReference>
<sequence length="198" mass="22518">MKIAVLNKKGGTGKTPISMSLAIDLKLNIATNDTSVLGYFSSQEDHYFFGKYSFVSDLDLETFQMSENQIFDFGGWTHKGVVNVIKQCNKILIPCSAENPNSVLQTASTIAELKDFNSKIIVIITMHEKDGEFEIKQNELKEYFDLPIMPLKKSKIFHNVIAKGLSVKEIYSENHASRHIYRNIYPQYDALLNLVKFL</sequence>
<evidence type="ECO:0000313" key="2">
    <source>
        <dbReference type="Proteomes" id="UP000092884"/>
    </source>
</evidence>
<name>A0A1B1U6C1_9HELI</name>
<protein>
    <recommendedName>
        <fullName evidence="3">ParA family protein</fullName>
    </recommendedName>
</protein>
<dbReference type="EMBL" id="CP016503">
    <property type="protein sequence ID" value="ANV98344.1"/>
    <property type="molecule type" value="Genomic_DNA"/>
</dbReference>
<dbReference type="Proteomes" id="UP000092884">
    <property type="component" value="Chromosome"/>
</dbReference>